<gene>
    <name evidence="1" type="ORF">S12H4_14753</name>
</gene>
<reference evidence="1" key="1">
    <citation type="journal article" date="2014" name="Front. Microbiol.">
        <title>High frequency of phylogenetically diverse reductive dehalogenase-homologous genes in deep subseafloor sedimentary metagenomes.</title>
        <authorList>
            <person name="Kawai M."/>
            <person name="Futagami T."/>
            <person name="Toyoda A."/>
            <person name="Takaki Y."/>
            <person name="Nishi S."/>
            <person name="Hori S."/>
            <person name="Arai W."/>
            <person name="Tsubouchi T."/>
            <person name="Morono Y."/>
            <person name="Uchiyama I."/>
            <person name="Ito T."/>
            <person name="Fujiyama A."/>
            <person name="Inagaki F."/>
            <person name="Takami H."/>
        </authorList>
    </citation>
    <scope>NUCLEOTIDE SEQUENCE</scope>
    <source>
        <strain evidence="1">Expedition CK06-06</strain>
    </source>
</reference>
<comment type="caution">
    <text evidence="1">The sequence shown here is derived from an EMBL/GenBank/DDBJ whole genome shotgun (WGS) entry which is preliminary data.</text>
</comment>
<organism evidence="1">
    <name type="scientific">marine sediment metagenome</name>
    <dbReference type="NCBI Taxonomy" id="412755"/>
    <lineage>
        <taxon>unclassified sequences</taxon>
        <taxon>metagenomes</taxon>
        <taxon>ecological metagenomes</taxon>
    </lineage>
</organism>
<sequence length="61" mass="7219">MSLLKNIKEEMSVPIPEVRLPEGETKEKVEEEKSLLDDYKKIQKECGQWIKDLSKSSYYEK</sequence>
<evidence type="ECO:0000313" key="1">
    <source>
        <dbReference type="EMBL" id="GAI84090.1"/>
    </source>
</evidence>
<accession>X1T983</accession>
<name>X1T983_9ZZZZ</name>
<feature type="non-terminal residue" evidence="1">
    <location>
        <position position="61"/>
    </location>
</feature>
<protein>
    <submittedName>
        <fullName evidence="1">Uncharacterized protein</fullName>
    </submittedName>
</protein>
<dbReference type="EMBL" id="BARW01007048">
    <property type="protein sequence ID" value="GAI84090.1"/>
    <property type="molecule type" value="Genomic_DNA"/>
</dbReference>
<proteinExistence type="predicted"/>
<dbReference type="AlphaFoldDB" id="X1T983"/>